<proteinExistence type="predicted"/>
<accession>A0A1A0R0W5</accession>
<dbReference type="STRING" id="81858.BST23_12690"/>
<feature type="compositionally biased region" description="Basic and acidic residues" evidence="1">
    <location>
        <begin position="120"/>
        <end position="138"/>
    </location>
</feature>
<evidence type="ECO:0000256" key="2">
    <source>
        <dbReference type="SAM" id="SignalP"/>
    </source>
</evidence>
<evidence type="ECO:0000256" key="1">
    <source>
        <dbReference type="SAM" id="MobiDB-lite"/>
    </source>
</evidence>
<dbReference type="AlphaFoldDB" id="A0A0M2ZAJ1"/>
<evidence type="ECO:0008006" key="5">
    <source>
        <dbReference type="Google" id="ProtNLM"/>
    </source>
</evidence>
<feature type="compositionally biased region" description="Low complexity" evidence="1">
    <location>
        <begin position="139"/>
        <end position="148"/>
    </location>
</feature>
<dbReference type="EMBL" id="MVHP01000012">
    <property type="protein sequence ID" value="ORA65853.1"/>
    <property type="molecule type" value="Genomic_DNA"/>
</dbReference>
<protein>
    <recommendedName>
        <fullName evidence="5">PASTA domain-containing protein</fullName>
    </recommendedName>
</protein>
<evidence type="ECO:0000313" key="3">
    <source>
        <dbReference type="EMBL" id="ORA65853.1"/>
    </source>
</evidence>
<accession>A0A0M2ZAJ1</accession>
<feature type="chain" id="PRO_5039045776" description="PASTA domain-containing protein" evidence="2">
    <location>
        <begin position="23"/>
        <end position="148"/>
    </location>
</feature>
<keyword evidence="2" id="KW-0732">Signal</keyword>
<reference evidence="3 4" key="1">
    <citation type="submission" date="2017-02" db="EMBL/GenBank/DDBJ databases">
        <title>The new phylogeny of genus Mycobacterium.</title>
        <authorList>
            <person name="Tortoli E."/>
            <person name="Trovato A."/>
            <person name="Cirillo D.M."/>
        </authorList>
    </citation>
    <scope>NUCLEOTIDE SEQUENCE [LARGE SCALE GENOMIC DNA]</scope>
    <source>
        <strain evidence="3 4">FI-09383</strain>
    </source>
</reference>
<feature type="signal peptide" evidence="2">
    <location>
        <begin position="1"/>
        <end position="22"/>
    </location>
</feature>
<dbReference type="RefSeq" id="WP_046754561.1">
    <property type="nucleotide sequence ID" value="NZ_JBCGVB010000003.1"/>
</dbReference>
<name>A0A0M2ZAJ1_9MYCO</name>
<feature type="compositionally biased region" description="Low complexity" evidence="1">
    <location>
        <begin position="107"/>
        <end position="118"/>
    </location>
</feature>
<dbReference type="Proteomes" id="UP000192772">
    <property type="component" value="Unassembled WGS sequence"/>
</dbReference>
<feature type="region of interest" description="Disordered" evidence="1">
    <location>
        <begin position="107"/>
        <end position="148"/>
    </location>
</feature>
<gene>
    <name evidence="3" type="ORF">BST23_12690</name>
</gene>
<organism evidence="3 4">
    <name type="scientific">Mycolicibacterium elephantis</name>
    <dbReference type="NCBI Taxonomy" id="81858"/>
    <lineage>
        <taxon>Bacteria</taxon>
        <taxon>Bacillati</taxon>
        <taxon>Actinomycetota</taxon>
        <taxon>Actinomycetes</taxon>
        <taxon>Mycobacteriales</taxon>
        <taxon>Mycobacteriaceae</taxon>
        <taxon>Mycolicibacterium</taxon>
    </lineage>
</organism>
<evidence type="ECO:0000313" key="4">
    <source>
        <dbReference type="Proteomes" id="UP000192772"/>
    </source>
</evidence>
<sequence length="148" mass="15113">MVVRVVASAVAAASVAGSALFAGPGVAGANPPDVVNRTYQDAKRIIQRSGGKAVVATRTGNALAESRCLVTNAWEAAVRRPNRRGRPVANKDIMVALNCNGELAAAGTAGNSAASPAGRAAKEEQQRKAEKAARDRAARQAAARAAQQ</sequence>
<comment type="caution">
    <text evidence="3">The sequence shown here is derived from an EMBL/GenBank/DDBJ whole genome shotgun (WGS) entry which is preliminary data.</text>
</comment>